<dbReference type="Proteomes" id="UP000263486">
    <property type="component" value="Unassembled WGS sequence"/>
</dbReference>
<evidence type="ECO:0000313" key="2">
    <source>
        <dbReference type="EMBL" id="REI42498.1"/>
    </source>
</evidence>
<dbReference type="RefSeq" id="WP_114641539.1">
    <property type="nucleotide sequence ID" value="NZ_JAACIO010000004.1"/>
</dbReference>
<dbReference type="EMBL" id="QUAJ01000004">
    <property type="protein sequence ID" value="REI42498.1"/>
    <property type="molecule type" value="Genomic_DNA"/>
</dbReference>
<accession>A0ABX9KJK0</accession>
<protein>
    <submittedName>
        <fullName evidence="2">PhaC PHA synthase</fullName>
    </submittedName>
</protein>
<comment type="caution">
    <text evidence="2">The sequence shown here is derived from an EMBL/GenBank/DDBJ whole genome shotgun (WGS) entry which is preliminary data.</text>
</comment>
<feature type="signal peptide" evidence="1">
    <location>
        <begin position="1"/>
        <end position="20"/>
    </location>
</feature>
<evidence type="ECO:0000256" key="1">
    <source>
        <dbReference type="SAM" id="SignalP"/>
    </source>
</evidence>
<dbReference type="NCBIfam" id="NF047436">
    <property type="entry name" value="LA_2272_repeat"/>
    <property type="match status" value="2"/>
</dbReference>
<proteinExistence type="predicted"/>
<sequence length="185" mass="19914">MKRMKILLGMLFLLSSMSFATGFQFNFAGNQVPESEDVSGLRLNLFYGKTANVSGVDFNLVALGETDNFKGLQFGFIGANKVNNSFTGLGMGIVNLHKGDSKGVLWGLVNMSNDVKGVQLGGVNYSTGRTTVDFGLVNISQGTTFQMGLVNMTDDLTGVQLGLVNIAKTGFLPIFPFFNIDGRIF</sequence>
<dbReference type="InterPro" id="IPR058093">
    <property type="entry name" value="LA_2272-like"/>
</dbReference>
<evidence type="ECO:0000313" key="3">
    <source>
        <dbReference type="Proteomes" id="UP000263486"/>
    </source>
</evidence>
<feature type="chain" id="PRO_5046956706" evidence="1">
    <location>
        <begin position="21"/>
        <end position="185"/>
    </location>
</feature>
<gene>
    <name evidence="2" type="ORF">DYH56_03835</name>
</gene>
<dbReference type="NCBIfam" id="NF047437">
    <property type="entry name" value="VC2662_fam"/>
    <property type="match status" value="1"/>
</dbReference>
<name>A0ABX9KJK0_9FUSO</name>
<reference evidence="2 3" key="1">
    <citation type="submission" date="2018-08" db="EMBL/GenBank/DDBJ databases">
        <title>Draft genome sequence of Psychrilyobacter sp. strain SD5 isolated from Black Sea water.</title>
        <authorList>
            <person name="Yadav S."/>
            <person name="Villanueva L."/>
            <person name="Damste J.S.S."/>
        </authorList>
    </citation>
    <scope>NUCLEOTIDE SEQUENCE [LARGE SCALE GENOMIC DNA]</scope>
    <source>
        <strain evidence="2 3">SD5</strain>
    </source>
</reference>
<keyword evidence="3" id="KW-1185">Reference proteome</keyword>
<organism evidence="2 3">
    <name type="scientific">Psychrilyobacter piezotolerans</name>
    <dbReference type="NCBI Taxonomy" id="2293438"/>
    <lineage>
        <taxon>Bacteria</taxon>
        <taxon>Fusobacteriati</taxon>
        <taxon>Fusobacteriota</taxon>
        <taxon>Fusobacteriia</taxon>
        <taxon>Fusobacteriales</taxon>
        <taxon>Fusobacteriaceae</taxon>
        <taxon>Psychrilyobacter</taxon>
    </lineage>
</organism>
<keyword evidence="1" id="KW-0732">Signal</keyword>